<comment type="function">
    <text evidence="10">Component of the acetyl coenzyme A carboxylase (ACC) complex. First, biotin carboxylase catalyzes the carboxylation of biotin on its carrier protein (BCCP) and then the CO(2) group is transferred by the carboxyltransferase to acetyl-CoA to form malonyl-CoA.</text>
</comment>
<proteinExistence type="inferred from homology"/>
<keyword evidence="8 10" id="KW-0275">Fatty acid biosynthesis</keyword>
<keyword evidence="4 10" id="KW-0547">Nucleotide-binding</keyword>
<dbReference type="UniPathway" id="UPA00655">
    <property type="reaction ID" value="UER00711"/>
</dbReference>
<evidence type="ECO:0000256" key="10">
    <source>
        <dbReference type="HAMAP-Rule" id="MF_00823"/>
    </source>
</evidence>
<dbReference type="EC" id="2.1.3.15" evidence="10"/>
<evidence type="ECO:0000256" key="5">
    <source>
        <dbReference type="ARBA" id="ARBA00022832"/>
    </source>
</evidence>
<keyword evidence="3 10" id="KW-0808">Transferase</keyword>
<dbReference type="AlphaFoldDB" id="A0A6N4XXT2"/>
<dbReference type="PANTHER" id="PTHR42853">
    <property type="entry name" value="ACETYL-COENZYME A CARBOXYLASE CARBOXYL TRANSFERASE SUBUNIT ALPHA"/>
    <property type="match status" value="1"/>
</dbReference>
<reference evidence="12 13" key="1">
    <citation type="submission" date="2020-01" db="EMBL/GenBank/DDBJ databases">
        <authorList>
            <person name="Rodrigo-Torres L."/>
            <person name="Arahal R. D."/>
            <person name="Lucena T."/>
        </authorList>
    </citation>
    <scope>NUCLEOTIDE SEQUENCE [LARGE SCALE GENOMIC DNA]</scope>
    <source>
        <strain evidence="12 13">CECT 9393</strain>
    </source>
</reference>
<dbReference type="InterPro" id="IPR011763">
    <property type="entry name" value="COA_CT_C"/>
</dbReference>
<keyword evidence="6 10" id="KW-0067">ATP-binding</keyword>
<evidence type="ECO:0000256" key="8">
    <source>
        <dbReference type="ARBA" id="ARBA00023160"/>
    </source>
</evidence>
<feature type="domain" description="CoA carboxyltransferase C-terminal" evidence="11">
    <location>
        <begin position="38"/>
        <end position="293"/>
    </location>
</feature>
<dbReference type="PANTHER" id="PTHR42853:SF3">
    <property type="entry name" value="ACETYL-COENZYME A CARBOXYLASE CARBOXYL TRANSFERASE SUBUNIT ALPHA, CHLOROPLASTIC"/>
    <property type="match status" value="1"/>
</dbReference>
<evidence type="ECO:0000256" key="2">
    <source>
        <dbReference type="ARBA" id="ARBA00022516"/>
    </source>
</evidence>
<keyword evidence="12" id="KW-0436">Ligase</keyword>
<comment type="similarity">
    <text evidence="10">Belongs to the AccA family.</text>
</comment>
<comment type="pathway">
    <text evidence="1 10">Lipid metabolism; malonyl-CoA biosynthesis; malonyl-CoA from acetyl-CoA: step 1/1.</text>
</comment>
<dbReference type="Proteomes" id="UP000445309">
    <property type="component" value="Unassembled WGS sequence"/>
</dbReference>
<organism evidence="12 13">
    <name type="scientific">Chryseobacterium fistulae</name>
    <dbReference type="NCBI Taxonomy" id="2675058"/>
    <lineage>
        <taxon>Bacteria</taxon>
        <taxon>Pseudomonadati</taxon>
        <taxon>Bacteroidota</taxon>
        <taxon>Flavobacteriia</taxon>
        <taxon>Flavobacteriales</taxon>
        <taxon>Weeksellaceae</taxon>
        <taxon>Chryseobacterium group</taxon>
        <taxon>Chryseobacterium</taxon>
    </lineage>
</organism>
<dbReference type="EMBL" id="CACVBY010000124">
    <property type="protein sequence ID" value="CAA7392593.1"/>
    <property type="molecule type" value="Genomic_DNA"/>
</dbReference>
<dbReference type="Pfam" id="PF03255">
    <property type="entry name" value="ACCA"/>
    <property type="match status" value="1"/>
</dbReference>
<name>A0A6N4XXT2_9FLAO</name>
<evidence type="ECO:0000256" key="6">
    <source>
        <dbReference type="ARBA" id="ARBA00022840"/>
    </source>
</evidence>
<dbReference type="Gene3D" id="3.90.226.10">
    <property type="entry name" value="2-enoyl-CoA Hydratase, Chain A, domain 1"/>
    <property type="match status" value="1"/>
</dbReference>
<evidence type="ECO:0000256" key="7">
    <source>
        <dbReference type="ARBA" id="ARBA00023098"/>
    </source>
</evidence>
<gene>
    <name evidence="10 12" type="primary">accA</name>
    <name evidence="12" type="ORF">CHRY9393_03315</name>
</gene>
<dbReference type="InterPro" id="IPR001095">
    <property type="entry name" value="Acetyl_CoA_COase_a_su"/>
</dbReference>
<evidence type="ECO:0000259" key="11">
    <source>
        <dbReference type="PROSITE" id="PS50989"/>
    </source>
</evidence>
<evidence type="ECO:0000256" key="4">
    <source>
        <dbReference type="ARBA" id="ARBA00022741"/>
    </source>
</evidence>
<dbReference type="NCBIfam" id="NF004344">
    <property type="entry name" value="PRK05724.1"/>
    <property type="match status" value="1"/>
</dbReference>
<evidence type="ECO:0000256" key="1">
    <source>
        <dbReference type="ARBA" id="ARBA00004956"/>
    </source>
</evidence>
<accession>A0A6N4XXT2</accession>
<evidence type="ECO:0000313" key="13">
    <source>
        <dbReference type="Proteomes" id="UP000445309"/>
    </source>
</evidence>
<keyword evidence="13" id="KW-1185">Reference proteome</keyword>
<dbReference type="PROSITE" id="PS50989">
    <property type="entry name" value="COA_CT_CTER"/>
    <property type="match status" value="1"/>
</dbReference>
<comment type="subunit">
    <text evidence="10">Acetyl-CoA carboxylase is a heterohexamer composed of biotin carboxyl carrier protein (AccB), biotin carboxylase (AccC) and two subunits each of ACCase subunit alpha (AccA) and ACCase subunit beta (AccD).</text>
</comment>
<comment type="catalytic activity">
    <reaction evidence="9 10">
        <text>N(6)-carboxybiotinyl-L-lysyl-[protein] + acetyl-CoA = N(6)-biotinyl-L-lysyl-[protein] + malonyl-CoA</text>
        <dbReference type="Rhea" id="RHEA:54728"/>
        <dbReference type="Rhea" id="RHEA-COMP:10505"/>
        <dbReference type="Rhea" id="RHEA-COMP:10506"/>
        <dbReference type="ChEBI" id="CHEBI:57288"/>
        <dbReference type="ChEBI" id="CHEBI:57384"/>
        <dbReference type="ChEBI" id="CHEBI:83144"/>
        <dbReference type="ChEBI" id="CHEBI:83145"/>
        <dbReference type="EC" id="2.1.3.15"/>
    </reaction>
</comment>
<dbReference type="HAMAP" id="MF_00823">
    <property type="entry name" value="AcetylCoA_CT_alpha"/>
    <property type="match status" value="1"/>
</dbReference>
<dbReference type="NCBIfam" id="NF041504">
    <property type="entry name" value="AccA_sub"/>
    <property type="match status" value="1"/>
</dbReference>
<dbReference type="GO" id="GO:0006633">
    <property type="term" value="P:fatty acid biosynthetic process"/>
    <property type="evidence" value="ECO:0007669"/>
    <property type="project" value="UniProtKB-KW"/>
</dbReference>
<dbReference type="GO" id="GO:0005524">
    <property type="term" value="F:ATP binding"/>
    <property type="evidence" value="ECO:0007669"/>
    <property type="project" value="UniProtKB-KW"/>
</dbReference>
<keyword evidence="5 10" id="KW-0276">Fatty acid metabolism</keyword>
<keyword evidence="7 10" id="KW-0443">Lipid metabolism</keyword>
<dbReference type="SUPFAM" id="SSF52096">
    <property type="entry name" value="ClpP/crotonase"/>
    <property type="match status" value="1"/>
</dbReference>
<evidence type="ECO:0000256" key="9">
    <source>
        <dbReference type="ARBA" id="ARBA00049152"/>
    </source>
</evidence>
<keyword evidence="10" id="KW-0963">Cytoplasm</keyword>
<dbReference type="InterPro" id="IPR029045">
    <property type="entry name" value="ClpP/crotonase-like_dom_sf"/>
</dbReference>
<dbReference type="GO" id="GO:0003989">
    <property type="term" value="F:acetyl-CoA carboxylase activity"/>
    <property type="evidence" value="ECO:0007669"/>
    <property type="project" value="InterPro"/>
</dbReference>
<keyword evidence="2 10" id="KW-0444">Lipid biosynthesis</keyword>
<protein>
    <recommendedName>
        <fullName evidence="10">Acetyl-coenzyme A carboxylase carboxyl transferase subunit alpha</fullName>
        <shortName evidence="10">ACCase subunit alpha</shortName>
        <shortName evidence="10">Acetyl-CoA carboxylase carboxyltransferase subunit alpha</shortName>
        <ecNumber evidence="10">2.1.3.15</ecNumber>
    </recommendedName>
</protein>
<dbReference type="GO" id="GO:0016743">
    <property type="term" value="F:carboxyl- or carbamoyltransferase activity"/>
    <property type="evidence" value="ECO:0007669"/>
    <property type="project" value="UniProtKB-UniRule"/>
</dbReference>
<dbReference type="RefSeq" id="WP_162074246.1">
    <property type="nucleotide sequence ID" value="NZ_CACVBY010000124.1"/>
</dbReference>
<sequence>MEYLSFELPIKELVDQYQTCSLVGEESGVDVKLACSQIEDKIIEKKKEIYENLTPWQRVQLSRHPDRPYTLDYIKGMVDQNSFLELHGDRNFADDPAMIGGLATLDGQKIMIIGTQKGRTTKERQYRRFGMPNPEGYRKALRLMKLAEKFGIPVVTLVDTPGAYPGLEAEERGQGEAIARNIFEMVQLKTPILTYIIGEGASGGALGIGVGNKVYMLENTWYTVIAPESCSSILWRNWDHKEDAANALNLTPKDALREKFIDGIIEEPLGGAHYDPETTYLNLKNSILQNIKAFSKFTGQELETQRQEKFIAMGQFKG</sequence>
<evidence type="ECO:0000256" key="3">
    <source>
        <dbReference type="ARBA" id="ARBA00022679"/>
    </source>
</evidence>
<comment type="subcellular location">
    <subcellularLocation>
        <location evidence="10">Cytoplasm</location>
    </subcellularLocation>
</comment>
<dbReference type="PRINTS" id="PR01069">
    <property type="entry name" value="ACCCTRFRASEA"/>
</dbReference>
<dbReference type="GO" id="GO:0009317">
    <property type="term" value="C:acetyl-CoA carboxylase complex"/>
    <property type="evidence" value="ECO:0007669"/>
    <property type="project" value="InterPro"/>
</dbReference>
<dbReference type="GO" id="GO:2001295">
    <property type="term" value="P:malonyl-CoA biosynthetic process"/>
    <property type="evidence" value="ECO:0007669"/>
    <property type="project" value="UniProtKB-UniRule"/>
</dbReference>
<dbReference type="NCBIfam" id="TIGR00513">
    <property type="entry name" value="accA"/>
    <property type="match status" value="1"/>
</dbReference>
<evidence type="ECO:0000313" key="12">
    <source>
        <dbReference type="EMBL" id="CAA7392593.1"/>
    </source>
</evidence>